<proteinExistence type="predicted"/>
<evidence type="ECO:0000256" key="1">
    <source>
        <dbReference type="SAM" id="MobiDB-lite"/>
    </source>
</evidence>
<organism evidence="2 3">
    <name type="scientific">Actinokineospora xionganensis</name>
    <dbReference type="NCBI Taxonomy" id="2684470"/>
    <lineage>
        <taxon>Bacteria</taxon>
        <taxon>Bacillati</taxon>
        <taxon>Actinomycetota</taxon>
        <taxon>Actinomycetes</taxon>
        <taxon>Pseudonocardiales</taxon>
        <taxon>Pseudonocardiaceae</taxon>
        <taxon>Actinokineospora</taxon>
    </lineage>
</organism>
<evidence type="ECO:0000313" key="2">
    <source>
        <dbReference type="EMBL" id="MBC6451702.1"/>
    </source>
</evidence>
<feature type="compositionally biased region" description="Low complexity" evidence="1">
    <location>
        <begin position="49"/>
        <end position="69"/>
    </location>
</feature>
<protein>
    <submittedName>
        <fullName evidence="2">Uncharacterized protein</fullName>
    </submittedName>
</protein>
<reference evidence="2 3" key="1">
    <citation type="submission" date="2020-06" db="EMBL/GenBank/DDBJ databases">
        <title>Actinokineospora xiongansis sp. nov., isolated from soil of Baiyangdian.</title>
        <authorList>
            <person name="Zhang X."/>
        </authorList>
    </citation>
    <scope>NUCLEOTIDE SEQUENCE [LARGE SCALE GENOMIC DNA]</scope>
    <source>
        <strain evidence="2 3">HBU206404</strain>
    </source>
</reference>
<gene>
    <name evidence="2" type="ORF">GPZ80_31620</name>
</gene>
<comment type="caution">
    <text evidence="2">The sequence shown here is derived from an EMBL/GenBank/DDBJ whole genome shotgun (WGS) entry which is preliminary data.</text>
</comment>
<name>A0ABR7LHD5_9PSEU</name>
<dbReference type="Proteomes" id="UP000734823">
    <property type="component" value="Unassembled WGS sequence"/>
</dbReference>
<evidence type="ECO:0000313" key="3">
    <source>
        <dbReference type="Proteomes" id="UP000734823"/>
    </source>
</evidence>
<keyword evidence="3" id="KW-1185">Reference proteome</keyword>
<accession>A0ABR7LHD5</accession>
<feature type="region of interest" description="Disordered" evidence="1">
    <location>
        <begin position="49"/>
        <end position="75"/>
    </location>
</feature>
<dbReference type="EMBL" id="JABVED010000041">
    <property type="protein sequence ID" value="MBC6451702.1"/>
    <property type="molecule type" value="Genomic_DNA"/>
</dbReference>
<feature type="non-terminal residue" evidence="2">
    <location>
        <position position="1"/>
    </location>
</feature>
<sequence>THPAQDEKGSLPGMRPIELEGLTAEPRVAGNGEFKFQSYLFRASGFRAAGAAGGPQRKAAASSESGKSESVNKAA</sequence>